<organism evidence="1 2">
    <name type="scientific">Halalkalibacter oceani</name>
    <dbReference type="NCBI Taxonomy" id="1653776"/>
    <lineage>
        <taxon>Bacteria</taxon>
        <taxon>Bacillati</taxon>
        <taxon>Bacillota</taxon>
        <taxon>Bacilli</taxon>
        <taxon>Bacillales</taxon>
        <taxon>Bacillaceae</taxon>
        <taxon>Halalkalibacter</taxon>
    </lineage>
</organism>
<protein>
    <submittedName>
        <fullName evidence="1">Uncharacterized protein</fullName>
    </submittedName>
</protein>
<comment type="caution">
    <text evidence="1">The sequence shown here is derived from an EMBL/GenBank/DDBJ whole genome shotgun (WGS) entry which is preliminary data.</text>
</comment>
<sequence length="251" mass="30252">MIEFNSPFSAFHEWNINWQFIPSSQEARKNCIYHEREYEGRVLEALSKVGVMGAVQLSSLYLKKDKKKLKDMRRKGLILRHDLKRNNDVIPVYTIGLEGAMRLRSNQFINYWFHWSEYDLLQRLTFVRFIQKLSQTMDEFSFDTTHPPFIGKIKIKDRLFQVLVIRNNEDEVLDYFNNHTFSEPLFVIAEHEVYLNKLNSFWPHIKVRMTLDADLHYKVPLSEMFYIFDKGKWEKEYLKRQEINKKRAASQ</sequence>
<accession>A0A9X2IQW2</accession>
<evidence type="ECO:0000313" key="1">
    <source>
        <dbReference type="EMBL" id="MCM3716271.1"/>
    </source>
</evidence>
<gene>
    <name evidence="1" type="ORF">M3202_19695</name>
</gene>
<name>A0A9X2IQW2_9BACI</name>
<keyword evidence="2" id="KW-1185">Reference proteome</keyword>
<dbReference type="RefSeq" id="WP_251224942.1">
    <property type="nucleotide sequence ID" value="NZ_JAMBOL010000033.1"/>
</dbReference>
<dbReference type="EMBL" id="JAMBOL010000033">
    <property type="protein sequence ID" value="MCM3716271.1"/>
    <property type="molecule type" value="Genomic_DNA"/>
</dbReference>
<dbReference type="Proteomes" id="UP001139179">
    <property type="component" value="Unassembled WGS sequence"/>
</dbReference>
<evidence type="ECO:0000313" key="2">
    <source>
        <dbReference type="Proteomes" id="UP001139179"/>
    </source>
</evidence>
<proteinExistence type="predicted"/>
<dbReference type="AlphaFoldDB" id="A0A9X2IQW2"/>
<reference evidence="1" key="1">
    <citation type="submission" date="2022-05" db="EMBL/GenBank/DDBJ databases">
        <title>Comparative Genomics of Spacecraft Associated Microbes.</title>
        <authorList>
            <person name="Tran M.T."/>
            <person name="Wright A."/>
            <person name="Seuylemezian A."/>
            <person name="Eisen J."/>
            <person name="Coil D."/>
        </authorList>
    </citation>
    <scope>NUCLEOTIDE SEQUENCE</scope>
    <source>
        <strain evidence="1">214.1.1</strain>
    </source>
</reference>